<dbReference type="InterPro" id="IPR037171">
    <property type="entry name" value="NagB/RpiA_transferase-like"/>
</dbReference>
<dbReference type="InterPro" id="IPR036388">
    <property type="entry name" value="WH-like_DNA-bd_sf"/>
</dbReference>
<keyword evidence="1" id="KW-0805">Transcription regulation</keyword>
<dbReference type="InterPro" id="IPR050313">
    <property type="entry name" value="Carb_Metab_HTH_regulators"/>
</dbReference>
<dbReference type="SMART" id="SM01134">
    <property type="entry name" value="DeoRC"/>
    <property type="match status" value="1"/>
</dbReference>
<dbReference type="InterPro" id="IPR018356">
    <property type="entry name" value="Tscrpt_reg_HTH_DeoR_CS"/>
</dbReference>
<evidence type="ECO:0000256" key="2">
    <source>
        <dbReference type="ARBA" id="ARBA00023125"/>
    </source>
</evidence>
<evidence type="ECO:0000259" key="4">
    <source>
        <dbReference type="PROSITE" id="PS51000"/>
    </source>
</evidence>
<dbReference type="SMART" id="SM00420">
    <property type="entry name" value="HTH_DEOR"/>
    <property type="match status" value="1"/>
</dbReference>
<sequence length="253" mass="28481">MRSQRIAEIENYIYEHKTVSLDQLCQVFQVSKNTIRRDVEEIIKNPDIVKTYGGVMLNGQTKKMLVSFSERTISHQDAKKSIARRAASFVEDGDSIFIDSGTTTLYMLDYLQDRNITILTNNIEVIVRAMPYENLRVISLSGTLNRKTCSFTGNSAARVLSSYNVKKAFMAATGISPENGATNSSPEETCIKEMAVQKSAETYLLADAGKFRVVSLLTFCRTEDFTGIITDRLPDPDFCQYAREHQVRMIVAE</sequence>
<proteinExistence type="predicted"/>
<dbReference type="PROSITE" id="PS00894">
    <property type="entry name" value="HTH_DEOR_1"/>
    <property type="match status" value="1"/>
</dbReference>
<dbReference type="PROSITE" id="PS51000">
    <property type="entry name" value="HTH_DEOR_2"/>
    <property type="match status" value="1"/>
</dbReference>
<dbReference type="InterPro" id="IPR036390">
    <property type="entry name" value="WH_DNA-bd_sf"/>
</dbReference>
<dbReference type="Proteomes" id="UP000886723">
    <property type="component" value="Unassembled WGS sequence"/>
</dbReference>
<dbReference type="Pfam" id="PF08220">
    <property type="entry name" value="HTH_DeoR"/>
    <property type="match status" value="1"/>
</dbReference>
<comment type="caution">
    <text evidence="5">The sequence shown here is derived from an EMBL/GenBank/DDBJ whole genome shotgun (WGS) entry which is preliminary data.</text>
</comment>
<dbReference type="GO" id="GO:0003677">
    <property type="term" value="F:DNA binding"/>
    <property type="evidence" value="ECO:0007669"/>
    <property type="project" value="UniProtKB-KW"/>
</dbReference>
<dbReference type="EMBL" id="DVON01000066">
    <property type="protein sequence ID" value="HIV12144.1"/>
    <property type="molecule type" value="Genomic_DNA"/>
</dbReference>
<feature type="domain" description="HTH deoR-type" evidence="4">
    <location>
        <begin position="2"/>
        <end position="57"/>
    </location>
</feature>
<dbReference type="SUPFAM" id="SSF100950">
    <property type="entry name" value="NagB/RpiA/CoA transferase-like"/>
    <property type="match status" value="1"/>
</dbReference>
<evidence type="ECO:0000256" key="1">
    <source>
        <dbReference type="ARBA" id="ARBA00023015"/>
    </source>
</evidence>
<dbReference type="AlphaFoldDB" id="A0A9D1NU64"/>
<reference evidence="5" key="2">
    <citation type="journal article" date="2021" name="PeerJ">
        <title>Extensive microbial diversity within the chicken gut microbiome revealed by metagenomics and culture.</title>
        <authorList>
            <person name="Gilroy R."/>
            <person name="Ravi A."/>
            <person name="Getino M."/>
            <person name="Pursley I."/>
            <person name="Horton D.L."/>
            <person name="Alikhan N.F."/>
            <person name="Baker D."/>
            <person name="Gharbi K."/>
            <person name="Hall N."/>
            <person name="Watson M."/>
            <person name="Adriaenssens E.M."/>
            <person name="Foster-Nyarko E."/>
            <person name="Jarju S."/>
            <person name="Secka A."/>
            <person name="Antonio M."/>
            <person name="Oren A."/>
            <person name="Chaudhuri R.R."/>
            <person name="La Ragione R."/>
            <person name="Hildebrand F."/>
            <person name="Pallen M.J."/>
        </authorList>
    </citation>
    <scope>NUCLEOTIDE SEQUENCE</scope>
    <source>
        <strain evidence="5">ChiBcec2-4451</strain>
    </source>
</reference>
<dbReference type="Gene3D" id="3.40.50.1360">
    <property type="match status" value="1"/>
</dbReference>
<keyword evidence="3" id="KW-0804">Transcription</keyword>
<evidence type="ECO:0000313" key="6">
    <source>
        <dbReference type="Proteomes" id="UP000886723"/>
    </source>
</evidence>
<evidence type="ECO:0000256" key="3">
    <source>
        <dbReference type="ARBA" id="ARBA00023163"/>
    </source>
</evidence>
<dbReference type="PANTHER" id="PTHR30363">
    <property type="entry name" value="HTH-TYPE TRANSCRIPTIONAL REGULATOR SRLR-RELATED"/>
    <property type="match status" value="1"/>
</dbReference>
<accession>A0A9D1NU64</accession>
<name>A0A9D1NU64_9FIRM</name>
<reference evidence="5" key="1">
    <citation type="submission" date="2020-10" db="EMBL/GenBank/DDBJ databases">
        <authorList>
            <person name="Gilroy R."/>
        </authorList>
    </citation>
    <scope>NUCLEOTIDE SEQUENCE</scope>
    <source>
        <strain evidence="5">ChiBcec2-4451</strain>
    </source>
</reference>
<dbReference type="Gene3D" id="1.10.10.10">
    <property type="entry name" value="Winged helix-like DNA-binding domain superfamily/Winged helix DNA-binding domain"/>
    <property type="match status" value="1"/>
</dbReference>
<evidence type="ECO:0000313" key="5">
    <source>
        <dbReference type="EMBL" id="HIV12144.1"/>
    </source>
</evidence>
<dbReference type="SUPFAM" id="SSF46785">
    <property type="entry name" value="Winged helix' DNA-binding domain"/>
    <property type="match status" value="1"/>
</dbReference>
<protein>
    <submittedName>
        <fullName evidence="5">DeoR/GlpR transcriptional regulator</fullName>
    </submittedName>
</protein>
<dbReference type="Pfam" id="PF00455">
    <property type="entry name" value="DeoRC"/>
    <property type="match status" value="1"/>
</dbReference>
<organism evidence="5 6">
    <name type="scientific">Candidatus Pullilachnospira stercoravium</name>
    <dbReference type="NCBI Taxonomy" id="2840913"/>
    <lineage>
        <taxon>Bacteria</taxon>
        <taxon>Bacillati</taxon>
        <taxon>Bacillota</taxon>
        <taxon>Clostridia</taxon>
        <taxon>Lachnospirales</taxon>
        <taxon>Lachnospiraceae</taxon>
        <taxon>Lachnospiraceae incertae sedis</taxon>
        <taxon>Candidatus Pullilachnospira</taxon>
    </lineage>
</organism>
<dbReference type="GO" id="GO:0003700">
    <property type="term" value="F:DNA-binding transcription factor activity"/>
    <property type="evidence" value="ECO:0007669"/>
    <property type="project" value="InterPro"/>
</dbReference>
<gene>
    <name evidence="5" type="ORF">IAA63_03255</name>
</gene>
<keyword evidence="2" id="KW-0238">DNA-binding</keyword>
<dbReference type="PANTHER" id="PTHR30363:SF60">
    <property type="entry name" value="HTH-TYPE TRANSCRIPTIONAL REGULATOR IOLR"/>
    <property type="match status" value="1"/>
</dbReference>
<dbReference type="InterPro" id="IPR014036">
    <property type="entry name" value="DeoR-like_C"/>
</dbReference>
<dbReference type="InterPro" id="IPR001034">
    <property type="entry name" value="DeoR_HTH"/>
</dbReference>